<dbReference type="AlphaFoldDB" id="A0A3A9Y1W3"/>
<dbReference type="EMBL" id="RAZT01000024">
    <property type="protein sequence ID" value="RKN25546.1"/>
    <property type="molecule type" value="Genomic_DNA"/>
</dbReference>
<dbReference type="Proteomes" id="UP000275865">
    <property type="component" value="Unassembled WGS sequence"/>
</dbReference>
<sequence>MAWTIRRVDVTQHTEDQVGMAYLAVSLAELPDLTGRYLEFQLADDEDEREEGYCMVDSPPEPVNVTNPLAVAAMVAGHRTLYGGVAECRMTHDHLMLTVNDEAQRIFGWPPVLELQLAVSADDRAALREGLTRVLAIGPYGDQPVLHL</sequence>
<gene>
    <name evidence="1" type="ORF">D7044_31185</name>
</gene>
<comment type="caution">
    <text evidence="1">The sequence shown here is derived from an EMBL/GenBank/DDBJ whole genome shotgun (WGS) entry which is preliminary data.</text>
</comment>
<protein>
    <submittedName>
        <fullName evidence="1">Uncharacterized protein</fullName>
    </submittedName>
</protein>
<name>A0A3A9Y1W3_9ACTN</name>
<reference evidence="1 2" key="1">
    <citation type="submission" date="2018-09" db="EMBL/GenBank/DDBJ databases">
        <title>Micromonospora sp. nov. MS1-9, isolated from a root of Musa sp.</title>
        <authorList>
            <person name="Kuncharoen N."/>
            <person name="Kudo T."/>
            <person name="Ohkuma M."/>
            <person name="Yuki M."/>
            <person name="Tanasupawat S."/>
        </authorList>
    </citation>
    <scope>NUCLEOTIDE SEQUENCE [LARGE SCALE GENOMIC DNA]</scope>
    <source>
        <strain evidence="1 2">MS1-9</strain>
    </source>
</reference>
<evidence type="ECO:0000313" key="1">
    <source>
        <dbReference type="EMBL" id="RKN25546.1"/>
    </source>
</evidence>
<accession>A0A3A9Y1W3</accession>
<evidence type="ECO:0000313" key="2">
    <source>
        <dbReference type="Proteomes" id="UP000275865"/>
    </source>
</evidence>
<proteinExistence type="predicted"/>
<organism evidence="1 2">
    <name type="scientific">Micromonospora musae</name>
    <dbReference type="NCBI Taxonomy" id="1894970"/>
    <lineage>
        <taxon>Bacteria</taxon>
        <taxon>Bacillati</taxon>
        <taxon>Actinomycetota</taxon>
        <taxon>Actinomycetes</taxon>
        <taxon>Micromonosporales</taxon>
        <taxon>Micromonosporaceae</taxon>
        <taxon>Micromonospora</taxon>
    </lineage>
</organism>